<dbReference type="EMBL" id="ABJB010728837">
    <property type="status" value="NOT_ANNOTATED_CDS"/>
    <property type="molecule type" value="Genomic_DNA"/>
</dbReference>
<evidence type="ECO:0000313" key="2">
    <source>
        <dbReference type="EnsemblMetazoa" id="ISCW010093-PA"/>
    </source>
</evidence>
<evidence type="ECO:0000313" key="1">
    <source>
        <dbReference type="EMBL" id="EEC12522.1"/>
    </source>
</evidence>
<organism>
    <name type="scientific">Ixodes scapularis</name>
    <name type="common">Black-legged tick</name>
    <name type="synonym">Deer tick</name>
    <dbReference type="NCBI Taxonomy" id="6945"/>
    <lineage>
        <taxon>Eukaryota</taxon>
        <taxon>Metazoa</taxon>
        <taxon>Ecdysozoa</taxon>
        <taxon>Arthropoda</taxon>
        <taxon>Chelicerata</taxon>
        <taxon>Arachnida</taxon>
        <taxon>Acari</taxon>
        <taxon>Parasitiformes</taxon>
        <taxon>Ixodida</taxon>
        <taxon>Ixodoidea</taxon>
        <taxon>Ixodidae</taxon>
        <taxon>Ixodinae</taxon>
        <taxon>Ixodes</taxon>
    </lineage>
</organism>
<dbReference type="VEuPathDB" id="VectorBase:ISCP_015274"/>
<keyword evidence="3" id="KW-1185">Reference proteome</keyword>
<reference evidence="2" key="2">
    <citation type="submission" date="2020-05" db="UniProtKB">
        <authorList>
            <consortium name="EnsemblMetazoa"/>
        </authorList>
    </citation>
    <scope>IDENTIFICATION</scope>
    <source>
        <strain evidence="2">wikel</strain>
    </source>
</reference>
<dbReference type="EMBL" id="ABJB011010815">
    <property type="status" value="NOT_ANNOTATED_CDS"/>
    <property type="molecule type" value="Genomic_DNA"/>
</dbReference>
<dbReference type="EMBL" id="ABJB010823763">
    <property type="status" value="NOT_ANNOTATED_CDS"/>
    <property type="molecule type" value="Genomic_DNA"/>
</dbReference>
<gene>
    <name evidence="1" type="ORF">IscW_ISCW010093</name>
</gene>
<sequence length="156" mass="17152">MASVARQVRPVSQAKNIDGVLSQRDGSPCIVTPSGLVRADCCLFLDTRNRTLLKRLLMMPYASPAGRWMHLVHRSVSRFVQDRVPDGFGLSLVALSQDRARPLGNLTRVAPDTRRSLRALVPYDCSPGKGVHLLKGVRAAAKPEVPELLLHSNNHI</sequence>
<dbReference type="EnsemblMetazoa" id="ISCW010093-RA">
    <property type="protein sequence ID" value="ISCW010093-PA"/>
    <property type="gene ID" value="ISCW010093"/>
</dbReference>
<dbReference type="Proteomes" id="UP000001555">
    <property type="component" value="Unassembled WGS sequence"/>
</dbReference>
<dbReference type="InParanoid" id="B7Q100"/>
<dbReference type="EMBL" id="ABJB010896798">
    <property type="status" value="NOT_ANNOTATED_CDS"/>
    <property type="molecule type" value="Genomic_DNA"/>
</dbReference>
<name>B7Q100_IXOSC</name>
<dbReference type="EMBL" id="DS835021">
    <property type="protein sequence ID" value="EEC12522.1"/>
    <property type="molecule type" value="Genomic_DNA"/>
</dbReference>
<accession>B7Q100</accession>
<dbReference type="VEuPathDB" id="VectorBase:ISCW010093"/>
<dbReference type="AlphaFoldDB" id="B7Q100"/>
<reference evidence="1 3" key="1">
    <citation type="submission" date="2008-03" db="EMBL/GenBank/DDBJ databases">
        <title>Annotation of Ixodes scapularis.</title>
        <authorList>
            <consortium name="Ixodes scapularis Genome Project Consortium"/>
            <person name="Caler E."/>
            <person name="Hannick L.I."/>
            <person name="Bidwell S."/>
            <person name="Joardar V."/>
            <person name="Thiagarajan M."/>
            <person name="Amedeo P."/>
            <person name="Galinsky K.J."/>
            <person name="Schobel S."/>
            <person name="Inman J."/>
            <person name="Hostetler J."/>
            <person name="Miller J."/>
            <person name="Hammond M."/>
            <person name="Megy K."/>
            <person name="Lawson D."/>
            <person name="Kodira C."/>
            <person name="Sutton G."/>
            <person name="Meyer J."/>
            <person name="Hill C.A."/>
            <person name="Birren B."/>
            <person name="Nene V."/>
            <person name="Collins F."/>
            <person name="Alarcon-Chaidez F."/>
            <person name="Wikel S."/>
            <person name="Strausberg R."/>
        </authorList>
    </citation>
    <scope>NUCLEOTIDE SEQUENCE [LARGE SCALE GENOMIC DNA]</scope>
    <source>
        <strain evidence="3">Wikel</strain>
        <strain evidence="1">Wikel colony</strain>
    </source>
</reference>
<dbReference type="HOGENOM" id="CLU_1688688_0_0_1"/>
<proteinExistence type="predicted"/>
<dbReference type="VEuPathDB" id="VectorBase:ISCI010093"/>
<evidence type="ECO:0000313" key="3">
    <source>
        <dbReference type="Proteomes" id="UP000001555"/>
    </source>
</evidence>
<protein>
    <submittedName>
        <fullName evidence="1 2">Uncharacterized protein</fullName>
    </submittedName>
</protein>
<dbReference type="PaxDb" id="6945-B7Q100"/>
<dbReference type="EMBL" id="ABJB011019109">
    <property type="status" value="NOT_ANNOTATED_CDS"/>
    <property type="molecule type" value="Genomic_DNA"/>
</dbReference>